<evidence type="ECO:0000256" key="16">
    <source>
        <dbReference type="SAM" id="SignalP"/>
    </source>
</evidence>
<keyword evidence="9" id="KW-0406">Ion transport</keyword>
<dbReference type="PROSITE" id="PS51318">
    <property type="entry name" value="TAT"/>
    <property type="match status" value="1"/>
</dbReference>
<dbReference type="CDD" id="cd01347">
    <property type="entry name" value="ligand_gated_channel"/>
    <property type="match status" value="1"/>
</dbReference>
<evidence type="ECO:0000256" key="1">
    <source>
        <dbReference type="ARBA" id="ARBA00004571"/>
    </source>
</evidence>
<reference evidence="19 20" key="1">
    <citation type="submission" date="2017-10" db="EMBL/GenBank/DDBJ databases">
        <title>Genome sequence of Caulobacter mirabilis FWC38.</title>
        <authorList>
            <person name="Fiebig A."/>
            <person name="Crosson S."/>
        </authorList>
    </citation>
    <scope>NUCLEOTIDE SEQUENCE [LARGE SCALE GENOMIC DNA]</scope>
    <source>
        <strain evidence="19 20">FWC 38</strain>
    </source>
</reference>
<evidence type="ECO:0000256" key="8">
    <source>
        <dbReference type="ARBA" id="ARBA00023004"/>
    </source>
</evidence>
<dbReference type="FunFam" id="2.170.130.10:FF:000001">
    <property type="entry name" value="Catecholate siderophore TonB-dependent receptor"/>
    <property type="match status" value="1"/>
</dbReference>
<dbReference type="OrthoDB" id="9760333at2"/>
<evidence type="ECO:0000256" key="3">
    <source>
        <dbReference type="ARBA" id="ARBA00022448"/>
    </source>
</evidence>
<evidence type="ECO:0000256" key="11">
    <source>
        <dbReference type="ARBA" id="ARBA00023136"/>
    </source>
</evidence>
<evidence type="ECO:0000256" key="2">
    <source>
        <dbReference type="ARBA" id="ARBA00009810"/>
    </source>
</evidence>
<evidence type="ECO:0000256" key="7">
    <source>
        <dbReference type="ARBA" id="ARBA00022729"/>
    </source>
</evidence>
<dbReference type="InterPro" id="IPR036942">
    <property type="entry name" value="Beta-barrel_TonB_sf"/>
</dbReference>
<evidence type="ECO:0000259" key="17">
    <source>
        <dbReference type="Pfam" id="PF00593"/>
    </source>
</evidence>
<dbReference type="AlphaFoldDB" id="A0A2D2B0Y3"/>
<evidence type="ECO:0000256" key="10">
    <source>
        <dbReference type="ARBA" id="ARBA00023077"/>
    </source>
</evidence>
<dbReference type="SUPFAM" id="SSF56935">
    <property type="entry name" value="Porins"/>
    <property type="match status" value="1"/>
</dbReference>
<dbReference type="InterPro" id="IPR039426">
    <property type="entry name" value="TonB-dep_rcpt-like"/>
</dbReference>
<dbReference type="InterPro" id="IPR012910">
    <property type="entry name" value="Plug_dom"/>
</dbReference>
<dbReference type="RefSeq" id="WP_099623169.1">
    <property type="nucleotide sequence ID" value="NZ_CP024201.1"/>
</dbReference>
<feature type="domain" description="TonB-dependent receptor-like beta-barrel" evidence="17">
    <location>
        <begin position="229"/>
        <end position="673"/>
    </location>
</feature>
<keyword evidence="5" id="KW-0410">Iron transport</keyword>
<evidence type="ECO:0000256" key="6">
    <source>
        <dbReference type="ARBA" id="ARBA00022692"/>
    </source>
</evidence>
<dbReference type="Pfam" id="PF07715">
    <property type="entry name" value="Plug"/>
    <property type="match status" value="1"/>
</dbReference>
<evidence type="ECO:0000256" key="12">
    <source>
        <dbReference type="ARBA" id="ARBA00023170"/>
    </source>
</evidence>
<dbReference type="Proteomes" id="UP000228945">
    <property type="component" value="Chromosome"/>
</dbReference>
<name>A0A2D2B0Y3_9CAUL</name>
<gene>
    <name evidence="19" type="ORF">CSW64_16745</name>
</gene>
<dbReference type="GO" id="GO:0015344">
    <property type="term" value="F:siderophore uptake transmembrane transporter activity"/>
    <property type="evidence" value="ECO:0007669"/>
    <property type="project" value="TreeGrafter"/>
</dbReference>
<evidence type="ECO:0000313" key="20">
    <source>
        <dbReference type="Proteomes" id="UP000228945"/>
    </source>
</evidence>
<evidence type="ECO:0000256" key="13">
    <source>
        <dbReference type="ARBA" id="ARBA00023237"/>
    </source>
</evidence>
<evidence type="ECO:0000256" key="5">
    <source>
        <dbReference type="ARBA" id="ARBA00022496"/>
    </source>
</evidence>
<protein>
    <submittedName>
        <fullName evidence="19">TonB-dependent siderophore receptor</fullName>
    </submittedName>
</protein>
<evidence type="ECO:0000256" key="14">
    <source>
        <dbReference type="PROSITE-ProRule" id="PRU01360"/>
    </source>
</evidence>
<keyword evidence="10 15" id="KW-0798">TonB box</keyword>
<dbReference type="InterPro" id="IPR000531">
    <property type="entry name" value="Beta-barrel_TonB"/>
</dbReference>
<keyword evidence="7 16" id="KW-0732">Signal</keyword>
<comment type="similarity">
    <text evidence="2 14 15">Belongs to the TonB-dependent receptor family.</text>
</comment>
<dbReference type="Gene3D" id="2.170.130.10">
    <property type="entry name" value="TonB-dependent receptor, plug domain"/>
    <property type="match status" value="1"/>
</dbReference>
<accession>A0A2D2B0Y3</accession>
<keyword evidence="12 19" id="KW-0675">Receptor</keyword>
<dbReference type="InterPro" id="IPR006311">
    <property type="entry name" value="TAT_signal"/>
</dbReference>
<evidence type="ECO:0000256" key="4">
    <source>
        <dbReference type="ARBA" id="ARBA00022452"/>
    </source>
</evidence>
<dbReference type="EMBL" id="CP024201">
    <property type="protein sequence ID" value="ATQ43921.1"/>
    <property type="molecule type" value="Genomic_DNA"/>
</dbReference>
<dbReference type="InterPro" id="IPR010105">
    <property type="entry name" value="TonB_sidphr_rcpt"/>
</dbReference>
<dbReference type="GO" id="GO:0015891">
    <property type="term" value="P:siderophore transport"/>
    <property type="evidence" value="ECO:0007669"/>
    <property type="project" value="InterPro"/>
</dbReference>
<keyword evidence="6 14" id="KW-0812">Transmembrane</keyword>
<dbReference type="InterPro" id="IPR037066">
    <property type="entry name" value="Plug_dom_sf"/>
</dbReference>
<feature type="domain" description="TonB-dependent receptor plug" evidence="18">
    <location>
        <begin position="56"/>
        <end position="156"/>
    </location>
</feature>
<proteinExistence type="inferred from homology"/>
<organism evidence="19 20">
    <name type="scientific">Caulobacter mirabilis</name>
    <dbReference type="NCBI Taxonomy" id="69666"/>
    <lineage>
        <taxon>Bacteria</taxon>
        <taxon>Pseudomonadati</taxon>
        <taxon>Pseudomonadota</taxon>
        <taxon>Alphaproteobacteria</taxon>
        <taxon>Caulobacterales</taxon>
        <taxon>Caulobacteraceae</taxon>
        <taxon>Caulobacter</taxon>
    </lineage>
</organism>
<feature type="chain" id="PRO_5013695951" evidence="16">
    <location>
        <begin position="31"/>
        <end position="704"/>
    </location>
</feature>
<dbReference type="GO" id="GO:0009279">
    <property type="term" value="C:cell outer membrane"/>
    <property type="evidence" value="ECO:0007669"/>
    <property type="project" value="UniProtKB-SubCell"/>
</dbReference>
<keyword evidence="4 14" id="KW-1134">Transmembrane beta strand</keyword>
<keyword evidence="3 14" id="KW-0813">Transport</keyword>
<dbReference type="PANTHER" id="PTHR32552">
    <property type="entry name" value="FERRICHROME IRON RECEPTOR-RELATED"/>
    <property type="match status" value="1"/>
</dbReference>
<dbReference type="PANTHER" id="PTHR32552:SF68">
    <property type="entry name" value="FERRICHROME OUTER MEMBRANE TRANSPORTER_PHAGE RECEPTOR"/>
    <property type="match status" value="1"/>
</dbReference>
<evidence type="ECO:0000256" key="9">
    <source>
        <dbReference type="ARBA" id="ARBA00023065"/>
    </source>
</evidence>
<dbReference type="PROSITE" id="PS52016">
    <property type="entry name" value="TONB_DEPENDENT_REC_3"/>
    <property type="match status" value="1"/>
</dbReference>
<evidence type="ECO:0000256" key="15">
    <source>
        <dbReference type="RuleBase" id="RU003357"/>
    </source>
</evidence>
<dbReference type="Pfam" id="PF00593">
    <property type="entry name" value="TonB_dep_Rec_b-barrel"/>
    <property type="match status" value="1"/>
</dbReference>
<keyword evidence="8" id="KW-0408">Iron</keyword>
<dbReference type="GO" id="GO:0038023">
    <property type="term" value="F:signaling receptor activity"/>
    <property type="evidence" value="ECO:0007669"/>
    <property type="project" value="InterPro"/>
</dbReference>
<comment type="subcellular location">
    <subcellularLocation>
        <location evidence="1 14">Cell outer membrane</location>
        <topology evidence="1 14">Multi-pass membrane protein</topology>
    </subcellularLocation>
</comment>
<evidence type="ECO:0000259" key="18">
    <source>
        <dbReference type="Pfam" id="PF07715"/>
    </source>
</evidence>
<keyword evidence="11 14" id="KW-0472">Membrane</keyword>
<dbReference type="KEGG" id="cmb:CSW64_16745"/>
<keyword evidence="13 14" id="KW-0998">Cell outer membrane</keyword>
<keyword evidence="20" id="KW-1185">Reference proteome</keyword>
<sequence length="704" mass="77113">MSKRVGRRVALKTALLAASGLAWAPALALANDATDVDQVVITAQRATTATKTDTRLLETPQAISVVPAELFADRGVTTMQETLRYTAGVNSEAYGLDTRQDQPAARGFYSTQYQDGMRKLVGYSLIPRTETYTLERVELLRGPSSVLYGQSNTGGIVNMMSKRPREDFGGEVALQYGGWDRKQLQFDVTGGLGGGVSGRLVGVARDSGLQTRHIDDDRLLLAPSLAWKPTDATTVTLLGVIQRDRTASSQQFLPVTASLQAPAGRRLDDRTFLGEPDFDRLDTNQTGATLLVEHRFSDRLTVNGGLRYVKADAAFDEIYPNVYLSPGSPFLDADRRILPRSAYSIRSDTKTWTADLNAQYRFTTGAFEHRLLIGIDYIDFNETSRSGFGATTSIDAYRPVYGTFTAPALAALDPQDQTQVGLYLQDQIRWNDLSLVLGVRRDKAKNQVGAYRQTDEATTYRVGAIYDLGQGVSPYISYAESFLPVSGLDVYGKPYQPQEGRQLEGGVKWQPRAGTLVSFAAYKITETNRLTNDPYFVLNSTQTGEVESTGFEVEASHAVTRDLVVTAAYSFTRAEVTSSIFTPEIGVQLSDTPKHQASLWAVKTFRLADEVDLRLGGGARYVGETLSTGLPSAITTPSTGLAGAITTPSYTLWDGLAALDWKAWSFTLSATNLFDKSYYTSCRTFGDCFTGNRRNVVGTLSYRF</sequence>
<feature type="signal peptide" evidence="16">
    <location>
        <begin position="1"/>
        <end position="30"/>
    </location>
</feature>
<dbReference type="NCBIfam" id="TIGR01783">
    <property type="entry name" value="TonB-siderophor"/>
    <property type="match status" value="1"/>
</dbReference>
<dbReference type="Gene3D" id="2.40.170.20">
    <property type="entry name" value="TonB-dependent receptor, beta-barrel domain"/>
    <property type="match status" value="1"/>
</dbReference>
<evidence type="ECO:0000313" key="19">
    <source>
        <dbReference type="EMBL" id="ATQ43921.1"/>
    </source>
</evidence>